<evidence type="ECO:0000256" key="9">
    <source>
        <dbReference type="ARBA" id="ARBA00023235"/>
    </source>
</evidence>
<dbReference type="InterPro" id="IPR029045">
    <property type="entry name" value="ClpP/crotonase-like_dom_sf"/>
</dbReference>
<evidence type="ECO:0000256" key="8">
    <source>
        <dbReference type="ARBA" id="ARBA00023140"/>
    </source>
</evidence>
<evidence type="ECO:0000313" key="15">
    <source>
        <dbReference type="EMBL" id="RII37115.1"/>
    </source>
</evidence>
<dbReference type="Pfam" id="PF02737">
    <property type="entry name" value="3HCDH_N"/>
    <property type="match status" value="1"/>
</dbReference>
<evidence type="ECO:0000259" key="14">
    <source>
        <dbReference type="Pfam" id="PF02737"/>
    </source>
</evidence>
<dbReference type="SUPFAM" id="SSF51735">
    <property type="entry name" value="NAD(P)-binding Rossmann-fold domains"/>
    <property type="match status" value="1"/>
</dbReference>
<evidence type="ECO:0000256" key="12">
    <source>
        <dbReference type="ARBA" id="ARBA00049556"/>
    </source>
</evidence>
<dbReference type="Pfam" id="PF00725">
    <property type="entry name" value="3HCDH"/>
    <property type="match status" value="1"/>
</dbReference>
<dbReference type="Gene3D" id="3.40.50.720">
    <property type="entry name" value="NAD(P)-binding Rossmann-like Domain"/>
    <property type="match status" value="1"/>
</dbReference>
<dbReference type="UniPathway" id="UPA00659"/>
<dbReference type="InterPro" id="IPR006108">
    <property type="entry name" value="3HC_DH_C"/>
</dbReference>
<name>A0A399IVC7_9RHOB</name>
<dbReference type="SUPFAM" id="SSF52096">
    <property type="entry name" value="ClpP/crotonase"/>
    <property type="match status" value="1"/>
</dbReference>
<dbReference type="AlphaFoldDB" id="A0A399IVC7"/>
<evidence type="ECO:0000256" key="6">
    <source>
        <dbReference type="ARBA" id="ARBA00023027"/>
    </source>
</evidence>
<reference evidence="15 16" key="1">
    <citation type="submission" date="2018-08" db="EMBL/GenBank/DDBJ databases">
        <title>Pseudooceanicola sediminis CY03 in the family Rhodobacteracea.</title>
        <authorList>
            <person name="Zhang Y.-J."/>
        </authorList>
    </citation>
    <scope>NUCLEOTIDE SEQUENCE [LARGE SCALE GENOMIC DNA]</scope>
    <source>
        <strain evidence="15 16">CY03</strain>
    </source>
</reference>
<evidence type="ECO:0000256" key="10">
    <source>
        <dbReference type="ARBA" id="ARBA00023239"/>
    </source>
</evidence>
<dbReference type="GO" id="GO:0003857">
    <property type="term" value="F:(3S)-3-hydroxyacyl-CoA dehydrogenase (NAD+) activity"/>
    <property type="evidence" value="ECO:0007669"/>
    <property type="project" value="UniProtKB-EC"/>
</dbReference>
<protein>
    <submittedName>
        <fullName evidence="15">Multifunctional fatty acid oxidation complex subunit alpha</fullName>
    </submittedName>
</protein>
<dbReference type="Gene3D" id="3.90.226.10">
    <property type="entry name" value="2-enoyl-CoA Hydratase, Chain A, domain 1"/>
    <property type="match status" value="1"/>
</dbReference>
<dbReference type="CDD" id="cd06558">
    <property type="entry name" value="crotonase-like"/>
    <property type="match status" value="1"/>
</dbReference>
<sequence length="688" mass="72518">MTPHAPTAFGTVHRAVRANVLFLTIDNPPVNAGSHAVRRGLVAALQDAPSGLHGAVLIGSGRSFVAGSDLREFSAPLVYPELPDVIAAIEAAPFPVIAAIHGVALGGGLELALGCDHRIATPEAKLGLPEVSLGMVPGAGGTQRLPRLVGREIALEMVCGSTRISAKRALEIGLVDAVTTDDLLDAALHYLDQGAGKRRAAQLTIPQDDPQVLATLSAKIMKKGCNRPNMAEAIRLVMASNLPDVTATLADERASFQQLRLAEDASALRHLFFAERRAASVDWLSATPRPVTAVGVVGGGTMGQGIARACLAAGLTVILVERDAVSLVRALDSLRHALQARCDRGRIDAATLASQLAALTGTTELADLQDTDLVIEAVFEETSVKQPLLAQLDALLPPEVVIGTNTSYLDIDALVADLPGRSRVLGLHFFSPADVMRLLEVVRAKATNDVTLVTGLALAKTLGKQPVVARVAEGFIGNRIYSAYRRRAELLVLDGTDPQDIDAAVTRFGFAMGPFAVADLSGLDIAWAMRKRQAATRDPRARYVPIPDTLCEAGRLGRKTSAGWYDYPEGAALPSPATQEIIESARHDAGISPVAADPATIQRQLLIAMVNEAGLLLAEGVAQRASDIDVVLTNGYGFPRWIGGPLWWAAQQDACALHQDQTALARAIGPGFTPADITAALRDLARSA</sequence>
<dbReference type="EMBL" id="QWJJ01000022">
    <property type="protein sequence ID" value="RII37115.1"/>
    <property type="molecule type" value="Genomic_DNA"/>
</dbReference>
<dbReference type="GO" id="GO:0070403">
    <property type="term" value="F:NAD+ binding"/>
    <property type="evidence" value="ECO:0007669"/>
    <property type="project" value="InterPro"/>
</dbReference>
<evidence type="ECO:0000256" key="2">
    <source>
        <dbReference type="ARBA" id="ARBA00005005"/>
    </source>
</evidence>
<dbReference type="Proteomes" id="UP000265848">
    <property type="component" value="Unassembled WGS sequence"/>
</dbReference>
<evidence type="ECO:0000256" key="11">
    <source>
        <dbReference type="ARBA" id="ARBA00023268"/>
    </source>
</evidence>
<dbReference type="PANTHER" id="PTHR23309">
    <property type="entry name" value="3-HYDROXYACYL-COA DEHYROGENASE"/>
    <property type="match status" value="1"/>
</dbReference>
<keyword evidence="3" id="KW-0276">Fatty acid metabolism</keyword>
<comment type="pathway">
    <text evidence="2">Lipid metabolism; fatty acid beta-oxidation.</text>
</comment>
<evidence type="ECO:0000256" key="7">
    <source>
        <dbReference type="ARBA" id="ARBA00023098"/>
    </source>
</evidence>
<keyword evidence="7" id="KW-0443">Lipid metabolism</keyword>
<keyword evidence="5" id="KW-0560">Oxidoreductase</keyword>
<keyword evidence="16" id="KW-1185">Reference proteome</keyword>
<keyword evidence="9" id="KW-0413">Isomerase</keyword>
<dbReference type="InterPro" id="IPR001753">
    <property type="entry name" value="Enoyl-CoA_hydra/iso"/>
</dbReference>
<dbReference type="GO" id="GO:0016853">
    <property type="term" value="F:isomerase activity"/>
    <property type="evidence" value="ECO:0007669"/>
    <property type="project" value="UniProtKB-KW"/>
</dbReference>
<evidence type="ECO:0000256" key="4">
    <source>
        <dbReference type="ARBA" id="ARBA00022963"/>
    </source>
</evidence>
<keyword evidence="8" id="KW-0576">Peroxisome</keyword>
<comment type="caution">
    <text evidence="15">The sequence shown here is derived from an EMBL/GenBank/DDBJ whole genome shotgun (WGS) entry which is preliminary data.</text>
</comment>
<gene>
    <name evidence="15" type="ORF">DL237_19115</name>
</gene>
<keyword evidence="4" id="KW-0442">Lipid degradation</keyword>
<evidence type="ECO:0000256" key="1">
    <source>
        <dbReference type="ARBA" id="ARBA00004275"/>
    </source>
</evidence>
<feature type="domain" description="3-hydroxyacyl-CoA dehydrogenase C-terminal" evidence="13">
    <location>
        <begin position="474"/>
        <end position="567"/>
    </location>
</feature>
<evidence type="ECO:0000256" key="5">
    <source>
        <dbReference type="ARBA" id="ARBA00023002"/>
    </source>
</evidence>
<dbReference type="FunFam" id="3.40.50.720:FF:000009">
    <property type="entry name" value="Fatty oxidation complex, alpha subunit"/>
    <property type="match status" value="1"/>
</dbReference>
<accession>A0A399IVC7</accession>
<dbReference type="InterPro" id="IPR006176">
    <property type="entry name" value="3-OHacyl-CoA_DH_NAD-bd"/>
</dbReference>
<evidence type="ECO:0000259" key="13">
    <source>
        <dbReference type="Pfam" id="PF00725"/>
    </source>
</evidence>
<comment type="catalytic activity">
    <reaction evidence="12">
        <text>a (3S)-3-hydroxyacyl-CoA + NAD(+) = a 3-oxoacyl-CoA + NADH + H(+)</text>
        <dbReference type="Rhea" id="RHEA:22432"/>
        <dbReference type="ChEBI" id="CHEBI:15378"/>
        <dbReference type="ChEBI" id="CHEBI:57318"/>
        <dbReference type="ChEBI" id="CHEBI:57540"/>
        <dbReference type="ChEBI" id="CHEBI:57945"/>
        <dbReference type="ChEBI" id="CHEBI:90726"/>
        <dbReference type="EC" id="1.1.1.35"/>
    </reaction>
</comment>
<dbReference type="InterPro" id="IPR036291">
    <property type="entry name" value="NAD(P)-bd_dom_sf"/>
</dbReference>
<keyword evidence="6" id="KW-0520">NAD</keyword>
<feature type="domain" description="3-hydroxyacyl-CoA dehydrogenase NAD binding" evidence="14">
    <location>
        <begin position="294"/>
        <end position="469"/>
    </location>
</feature>
<keyword evidence="11" id="KW-0511">Multifunctional enzyme</keyword>
<dbReference type="OrthoDB" id="9771883at2"/>
<evidence type="ECO:0000313" key="16">
    <source>
        <dbReference type="Proteomes" id="UP000265848"/>
    </source>
</evidence>
<dbReference type="Pfam" id="PF00378">
    <property type="entry name" value="ECH_1"/>
    <property type="match status" value="1"/>
</dbReference>
<keyword evidence="10" id="KW-0456">Lyase</keyword>
<organism evidence="15 16">
    <name type="scientific">Pseudooceanicola sediminis</name>
    <dbReference type="NCBI Taxonomy" id="2211117"/>
    <lineage>
        <taxon>Bacteria</taxon>
        <taxon>Pseudomonadati</taxon>
        <taxon>Pseudomonadota</taxon>
        <taxon>Alphaproteobacteria</taxon>
        <taxon>Rhodobacterales</taxon>
        <taxon>Paracoccaceae</taxon>
        <taxon>Pseudooceanicola</taxon>
    </lineage>
</organism>
<dbReference type="RefSeq" id="WP_119400650.1">
    <property type="nucleotide sequence ID" value="NZ_QWJJ01000022.1"/>
</dbReference>
<proteinExistence type="predicted"/>
<dbReference type="GO" id="GO:0006635">
    <property type="term" value="P:fatty acid beta-oxidation"/>
    <property type="evidence" value="ECO:0007669"/>
    <property type="project" value="UniProtKB-UniPathway"/>
</dbReference>
<dbReference type="GO" id="GO:0004300">
    <property type="term" value="F:enoyl-CoA hydratase activity"/>
    <property type="evidence" value="ECO:0007669"/>
    <property type="project" value="UniProtKB-ARBA"/>
</dbReference>
<evidence type="ECO:0000256" key="3">
    <source>
        <dbReference type="ARBA" id="ARBA00022832"/>
    </source>
</evidence>
<dbReference type="Gene3D" id="1.10.1040.50">
    <property type="match status" value="1"/>
</dbReference>
<comment type="subcellular location">
    <subcellularLocation>
        <location evidence="1">Peroxisome</location>
    </subcellularLocation>
</comment>
<dbReference type="InterPro" id="IPR008927">
    <property type="entry name" value="6-PGluconate_DH-like_C_sf"/>
</dbReference>
<dbReference type="SUPFAM" id="SSF48179">
    <property type="entry name" value="6-phosphogluconate dehydrogenase C-terminal domain-like"/>
    <property type="match status" value="2"/>
</dbReference>